<keyword evidence="4" id="KW-0067">ATP-binding</keyword>
<dbReference type="GO" id="GO:0016020">
    <property type="term" value="C:membrane"/>
    <property type="evidence" value="ECO:0007669"/>
    <property type="project" value="InterPro"/>
</dbReference>
<dbReference type="Pfam" id="PF00664">
    <property type="entry name" value="ABC_membrane"/>
    <property type="match status" value="1"/>
</dbReference>
<evidence type="ECO:0000256" key="2">
    <source>
        <dbReference type="ARBA" id="ARBA00022692"/>
    </source>
</evidence>
<gene>
    <name evidence="9" type="ORF">CCAP1982_LOCUS999</name>
</gene>
<evidence type="ECO:0000313" key="10">
    <source>
        <dbReference type="Proteomes" id="UP000606786"/>
    </source>
</evidence>
<reference evidence="9" key="1">
    <citation type="submission" date="2020-11" db="EMBL/GenBank/DDBJ databases">
        <authorList>
            <person name="Whitehead M."/>
        </authorList>
    </citation>
    <scope>NUCLEOTIDE SEQUENCE</scope>
    <source>
        <strain evidence="9">EGII</strain>
    </source>
</reference>
<keyword evidence="10" id="KW-1185">Reference proteome</keyword>
<comment type="caution">
    <text evidence="9">The sequence shown here is derived from an EMBL/GenBank/DDBJ whole genome shotgun (WGS) entry which is preliminary data.</text>
</comment>
<accession>A0A811U4E0</accession>
<evidence type="ECO:0000256" key="1">
    <source>
        <dbReference type="ARBA" id="ARBA00022448"/>
    </source>
</evidence>
<feature type="transmembrane region" description="Helical" evidence="7">
    <location>
        <begin position="15"/>
        <end position="33"/>
    </location>
</feature>
<evidence type="ECO:0000256" key="5">
    <source>
        <dbReference type="ARBA" id="ARBA00022989"/>
    </source>
</evidence>
<dbReference type="PANTHER" id="PTHR24223">
    <property type="entry name" value="ATP-BINDING CASSETTE SUB-FAMILY C"/>
    <property type="match status" value="1"/>
</dbReference>
<dbReference type="InterPro" id="IPR011527">
    <property type="entry name" value="ABC1_TM_dom"/>
</dbReference>
<evidence type="ECO:0000313" key="9">
    <source>
        <dbReference type="EMBL" id="CAD6992115.1"/>
    </source>
</evidence>
<feature type="transmembrane region" description="Helical" evidence="7">
    <location>
        <begin position="132"/>
        <end position="151"/>
    </location>
</feature>
<dbReference type="OrthoDB" id="6500128at2759"/>
<dbReference type="EMBL" id="CAJHJT010000001">
    <property type="protein sequence ID" value="CAD6992115.1"/>
    <property type="molecule type" value="Genomic_DNA"/>
</dbReference>
<keyword evidence="6 7" id="KW-0472">Membrane</keyword>
<dbReference type="Proteomes" id="UP000606786">
    <property type="component" value="Unassembled WGS sequence"/>
</dbReference>
<keyword evidence="2 7" id="KW-0812">Transmembrane</keyword>
<keyword evidence="5 7" id="KW-1133">Transmembrane helix</keyword>
<dbReference type="GO" id="GO:0005524">
    <property type="term" value="F:ATP binding"/>
    <property type="evidence" value="ECO:0007669"/>
    <property type="project" value="UniProtKB-KW"/>
</dbReference>
<dbReference type="InterPro" id="IPR050173">
    <property type="entry name" value="ABC_transporter_C-like"/>
</dbReference>
<organism evidence="9 10">
    <name type="scientific">Ceratitis capitata</name>
    <name type="common">Mediterranean fruit fly</name>
    <name type="synonym">Tephritis capitata</name>
    <dbReference type="NCBI Taxonomy" id="7213"/>
    <lineage>
        <taxon>Eukaryota</taxon>
        <taxon>Metazoa</taxon>
        <taxon>Ecdysozoa</taxon>
        <taxon>Arthropoda</taxon>
        <taxon>Hexapoda</taxon>
        <taxon>Insecta</taxon>
        <taxon>Pterygota</taxon>
        <taxon>Neoptera</taxon>
        <taxon>Endopterygota</taxon>
        <taxon>Diptera</taxon>
        <taxon>Brachycera</taxon>
        <taxon>Muscomorpha</taxon>
        <taxon>Tephritoidea</taxon>
        <taxon>Tephritidae</taxon>
        <taxon>Ceratitis</taxon>
        <taxon>Ceratitis</taxon>
    </lineage>
</organism>
<dbReference type="PANTHER" id="PTHR24223:SF448">
    <property type="entry name" value="FI20146P1-RELATED"/>
    <property type="match status" value="1"/>
</dbReference>
<dbReference type="InterPro" id="IPR036640">
    <property type="entry name" value="ABC1_TM_sf"/>
</dbReference>
<evidence type="ECO:0000259" key="8">
    <source>
        <dbReference type="PROSITE" id="PS50929"/>
    </source>
</evidence>
<protein>
    <submittedName>
        <fullName evidence="9">(Mediterranean fruit fly) hypothetical protein</fullName>
    </submittedName>
</protein>
<dbReference type="Gene3D" id="1.20.1560.10">
    <property type="entry name" value="ABC transporter type 1, transmembrane domain"/>
    <property type="match status" value="1"/>
</dbReference>
<sequence>MQTIRDNELPENPRVRANPLSALLLCFTIPIFFKGRKKTLDERDLYRALNEHKSETLGIKLNKAWNEEIKKKWLKNKAPNLLSAVIRVFGLPFISLGLLLFVLEMGLRVTQPLFLGRLIDYYANQSNKDDEYTVYIYAMGVVLSNAMNVLLRHPYMLGIQHIGMKARIAVCNLIYRKALRLNRNALGGTTIGQVVNLISNDVGRLDTSIMHVHVLWVGPIEIFVVAVLMYKEIGVASLFGVAVHCAPTSAYA</sequence>
<evidence type="ECO:0000256" key="7">
    <source>
        <dbReference type="SAM" id="Phobius"/>
    </source>
</evidence>
<keyword evidence="1" id="KW-0813">Transport</keyword>
<evidence type="ECO:0000256" key="6">
    <source>
        <dbReference type="ARBA" id="ARBA00023136"/>
    </source>
</evidence>
<proteinExistence type="predicted"/>
<dbReference type="AlphaFoldDB" id="A0A811U4E0"/>
<dbReference type="SUPFAM" id="SSF90123">
    <property type="entry name" value="ABC transporter transmembrane region"/>
    <property type="match status" value="1"/>
</dbReference>
<name>A0A811U4E0_CERCA</name>
<dbReference type="PROSITE" id="PS50929">
    <property type="entry name" value="ABC_TM1F"/>
    <property type="match status" value="1"/>
</dbReference>
<evidence type="ECO:0000256" key="4">
    <source>
        <dbReference type="ARBA" id="ARBA00022840"/>
    </source>
</evidence>
<feature type="domain" description="ABC transmembrane type-1" evidence="8">
    <location>
        <begin position="96"/>
        <end position="243"/>
    </location>
</feature>
<evidence type="ECO:0000256" key="3">
    <source>
        <dbReference type="ARBA" id="ARBA00022741"/>
    </source>
</evidence>
<dbReference type="GO" id="GO:0140359">
    <property type="term" value="F:ABC-type transporter activity"/>
    <property type="evidence" value="ECO:0007669"/>
    <property type="project" value="InterPro"/>
</dbReference>
<feature type="transmembrane region" description="Helical" evidence="7">
    <location>
        <begin position="81"/>
        <end position="103"/>
    </location>
</feature>
<keyword evidence="3" id="KW-0547">Nucleotide-binding</keyword>